<reference evidence="1 2" key="1">
    <citation type="journal article" date="2024" name="Science">
        <title>Giant polyketide synthase enzymes in the biosynthesis of giant marine polyether toxins.</title>
        <authorList>
            <person name="Fallon T.R."/>
            <person name="Shende V.V."/>
            <person name="Wierzbicki I.H."/>
            <person name="Pendleton A.L."/>
            <person name="Watervoot N.F."/>
            <person name="Auber R.P."/>
            <person name="Gonzalez D.J."/>
            <person name="Wisecaver J.H."/>
            <person name="Moore B.S."/>
        </authorList>
    </citation>
    <scope>NUCLEOTIDE SEQUENCE [LARGE SCALE GENOMIC DNA]</scope>
    <source>
        <strain evidence="1 2">12B1</strain>
    </source>
</reference>
<dbReference type="Proteomes" id="UP001515480">
    <property type="component" value="Unassembled WGS sequence"/>
</dbReference>
<evidence type="ECO:0000313" key="1">
    <source>
        <dbReference type="EMBL" id="KAL1505091.1"/>
    </source>
</evidence>
<comment type="caution">
    <text evidence="1">The sequence shown here is derived from an EMBL/GenBank/DDBJ whole genome shotgun (WGS) entry which is preliminary data.</text>
</comment>
<evidence type="ECO:0000313" key="2">
    <source>
        <dbReference type="Proteomes" id="UP001515480"/>
    </source>
</evidence>
<name>A0AB34IUG5_PRYPA</name>
<accession>A0AB34IUG5</accession>
<gene>
    <name evidence="1" type="ORF">AB1Y20_008850</name>
</gene>
<keyword evidence="2" id="KW-1185">Reference proteome</keyword>
<dbReference type="EMBL" id="JBGBPQ010000019">
    <property type="protein sequence ID" value="KAL1505091.1"/>
    <property type="molecule type" value="Genomic_DNA"/>
</dbReference>
<proteinExistence type="predicted"/>
<organism evidence="1 2">
    <name type="scientific">Prymnesium parvum</name>
    <name type="common">Toxic golden alga</name>
    <dbReference type="NCBI Taxonomy" id="97485"/>
    <lineage>
        <taxon>Eukaryota</taxon>
        <taxon>Haptista</taxon>
        <taxon>Haptophyta</taxon>
        <taxon>Prymnesiophyceae</taxon>
        <taxon>Prymnesiales</taxon>
        <taxon>Prymnesiaceae</taxon>
        <taxon>Prymnesium</taxon>
    </lineage>
</organism>
<dbReference type="AlphaFoldDB" id="A0AB34IUG5"/>
<protein>
    <submittedName>
        <fullName evidence="1">Uncharacterized protein</fullName>
    </submittedName>
</protein>
<sequence>MNAAQVNNEDEIGASPALMEGLIRDLGDISEPKQALSCFNVTKKEGNLQSSGSLQLQVTCLFCKHTFAATGATRCVEHMAKCPAAPNHLRKAFSSLVEKKQQKKRARQEQTAIMTEEYRIKKVEHEKQQATLLQQKIRVGLKMAECAAADDAIADFFFANGISFNVADNSINSYYHRMISTNLFGTILIDEIHMAILRRNLGRHTSAMVGNPLIRFHL</sequence>